<dbReference type="PROSITE" id="PS51257">
    <property type="entry name" value="PROKAR_LIPOPROTEIN"/>
    <property type="match status" value="1"/>
</dbReference>
<gene>
    <name evidence="1" type="ORF">THF1D04_80002</name>
</gene>
<accession>A0AAU9QEB0</accession>
<proteinExistence type="predicted"/>
<evidence type="ECO:0000313" key="1">
    <source>
        <dbReference type="EMBL" id="CAH1542260.1"/>
    </source>
</evidence>
<dbReference type="EMBL" id="CAKMTQ010000074">
    <property type="protein sequence ID" value="CAH1542260.1"/>
    <property type="molecule type" value="Genomic_DNA"/>
</dbReference>
<organism evidence="1 2">
    <name type="scientific">Vibrio owensii</name>
    <dbReference type="NCBI Taxonomy" id="696485"/>
    <lineage>
        <taxon>Bacteria</taxon>
        <taxon>Pseudomonadati</taxon>
        <taxon>Pseudomonadota</taxon>
        <taxon>Gammaproteobacteria</taxon>
        <taxon>Vibrionales</taxon>
        <taxon>Vibrionaceae</taxon>
        <taxon>Vibrio</taxon>
    </lineage>
</organism>
<evidence type="ECO:0000313" key="2">
    <source>
        <dbReference type="Proteomes" id="UP001295420"/>
    </source>
</evidence>
<dbReference type="Proteomes" id="UP001295420">
    <property type="component" value="Unassembled WGS sequence"/>
</dbReference>
<dbReference type="RefSeq" id="WP_039989054.1">
    <property type="nucleotide sequence ID" value="NZ_CAKMTQ010000074.1"/>
</dbReference>
<dbReference type="SUPFAM" id="SSF82171">
    <property type="entry name" value="DPP6 N-terminal domain-like"/>
    <property type="match status" value="1"/>
</dbReference>
<reference evidence="1" key="1">
    <citation type="submission" date="2022-01" db="EMBL/GenBank/DDBJ databases">
        <authorList>
            <person name="Lagorce A."/>
        </authorList>
    </citation>
    <scope>NUCLEOTIDE SEQUENCE</scope>
    <source>
        <strain evidence="1">Th15_F1_D04</strain>
    </source>
</reference>
<evidence type="ECO:0008006" key="3">
    <source>
        <dbReference type="Google" id="ProtNLM"/>
    </source>
</evidence>
<dbReference type="InterPro" id="IPR015943">
    <property type="entry name" value="WD40/YVTN_repeat-like_dom_sf"/>
</dbReference>
<sequence>MKKILLLLLTALSIAGCKDDGRTYVGEHNYYTMEQSKVRKSGSATYQQRDFPRYFIHRAKEWPREDLNDASSYDLPRVQFTWANLSDDQGYGPDPMYDEYEGRVKVWSMKTDGTDLRLVTDLPYLGKASSTRYKTSRSPNNRYVALNSGPDIHLFDLKEQKLIDLPHRLAGIPGFLWAEDSSYVYYRTGKVGRVVYKWDIAKGEAEKTDLYISDTGFIKDGKRYQVNDYAALVYDANTNKKEKIVYWDKELATNKSKAHYKAISPEGDIVWAANRDYHNVFVVDLEKGKQIERDGAMQYAIGLNNRFSLTNYNAMLMSVQNNQTKKAWSWSPLGYSRTIDPAIVYNLSANQGNWFKEAN</sequence>
<name>A0AAU9QEB0_9VIBR</name>
<protein>
    <recommendedName>
        <fullName evidence="3">Tricorn protease domain-containing protein</fullName>
    </recommendedName>
</protein>
<comment type="caution">
    <text evidence="1">The sequence shown here is derived from an EMBL/GenBank/DDBJ whole genome shotgun (WGS) entry which is preliminary data.</text>
</comment>
<dbReference type="Gene3D" id="2.130.10.10">
    <property type="entry name" value="YVTN repeat-like/Quinoprotein amine dehydrogenase"/>
    <property type="match status" value="1"/>
</dbReference>
<dbReference type="AlphaFoldDB" id="A0AAU9QEB0"/>